<dbReference type="AlphaFoldDB" id="A0ABD1I0J3"/>
<organism evidence="1 2">
    <name type="scientific">Salvia divinorum</name>
    <name type="common">Maria pastora</name>
    <name type="synonym">Diviner's sage</name>
    <dbReference type="NCBI Taxonomy" id="28513"/>
    <lineage>
        <taxon>Eukaryota</taxon>
        <taxon>Viridiplantae</taxon>
        <taxon>Streptophyta</taxon>
        <taxon>Embryophyta</taxon>
        <taxon>Tracheophyta</taxon>
        <taxon>Spermatophyta</taxon>
        <taxon>Magnoliopsida</taxon>
        <taxon>eudicotyledons</taxon>
        <taxon>Gunneridae</taxon>
        <taxon>Pentapetalae</taxon>
        <taxon>asterids</taxon>
        <taxon>lamiids</taxon>
        <taxon>Lamiales</taxon>
        <taxon>Lamiaceae</taxon>
        <taxon>Nepetoideae</taxon>
        <taxon>Mentheae</taxon>
        <taxon>Salviinae</taxon>
        <taxon>Salvia</taxon>
        <taxon>Salvia subgen. Calosphace</taxon>
    </lineage>
</organism>
<keyword evidence="2" id="KW-1185">Reference proteome</keyword>
<protein>
    <submittedName>
        <fullName evidence="1">Uncharacterized protein</fullName>
    </submittedName>
</protein>
<comment type="caution">
    <text evidence="1">The sequence shown here is derived from an EMBL/GenBank/DDBJ whole genome shotgun (WGS) entry which is preliminary data.</text>
</comment>
<evidence type="ECO:0000313" key="1">
    <source>
        <dbReference type="EMBL" id="KAL1562243.1"/>
    </source>
</evidence>
<evidence type="ECO:0000313" key="2">
    <source>
        <dbReference type="Proteomes" id="UP001567538"/>
    </source>
</evidence>
<dbReference type="Proteomes" id="UP001567538">
    <property type="component" value="Unassembled WGS sequence"/>
</dbReference>
<reference evidence="1 2" key="1">
    <citation type="submission" date="2024-06" db="EMBL/GenBank/DDBJ databases">
        <title>A chromosome level genome sequence of Diviner's sage (Salvia divinorum).</title>
        <authorList>
            <person name="Ford S.A."/>
            <person name="Ro D.-K."/>
            <person name="Ness R.W."/>
            <person name="Phillips M.A."/>
        </authorList>
    </citation>
    <scope>NUCLEOTIDE SEQUENCE [LARGE SCALE GENOMIC DNA]</scope>
    <source>
        <strain evidence="1">SAF-2024a</strain>
        <tissue evidence="1">Leaf</tissue>
    </source>
</reference>
<gene>
    <name evidence="1" type="ORF">AAHA92_04841</name>
</gene>
<accession>A0ABD1I0J3</accession>
<sequence length="121" mass="13839">MADLKLTLFKKNTPIKSPKIITPNKNITSKSQSNTTYVTPTKKMKLGVHEPSPSIKEKMCKSLKQENTKLKNEITEMFCGLLFAGNIQQIGDLRLENLPILKLYELYLAADPRFECKRRVI</sequence>
<name>A0ABD1I0J3_SALDI</name>
<dbReference type="EMBL" id="JBEAFC010000003">
    <property type="protein sequence ID" value="KAL1562243.1"/>
    <property type="molecule type" value="Genomic_DNA"/>
</dbReference>
<proteinExistence type="predicted"/>